<reference evidence="2" key="1">
    <citation type="submission" date="2020-10" db="EMBL/GenBank/DDBJ databases">
        <authorList>
            <person name="Gilroy R."/>
        </authorList>
    </citation>
    <scope>NUCLEOTIDE SEQUENCE</scope>
    <source>
        <strain evidence="2">CHK176-22527</strain>
    </source>
</reference>
<dbReference type="Gene3D" id="1.20.1290.10">
    <property type="entry name" value="AhpD-like"/>
    <property type="match status" value="1"/>
</dbReference>
<evidence type="ECO:0000259" key="1">
    <source>
        <dbReference type="Pfam" id="PF02627"/>
    </source>
</evidence>
<dbReference type="InterPro" id="IPR003779">
    <property type="entry name" value="CMD-like"/>
</dbReference>
<dbReference type="AlphaFoldDB" id="A0A9D1HEE1"/>
<sequence>MMDIRKTDAAFMKIFDNFLQNDVKNEENAMLDDKTRMIAVLAVLIGCQGREAFGEEVRNALKAGVTPVEIKEIVYQSAAYMGYGRMIPFLYKTNEIFEEEGIKLPIKDQATVTDDTRLEAGNQKQVDIFGEGMKDFYKKGNEKTRHINKWLAANCFGDYYTRDGLDDKTREMITFCFLAGQGGCEPQLTSHAAGNMGIGNDRGFLIRVVSQCLPYIGYPRSLNALECIKKAAEK</sequence>
<organism evidence="2 3">
    <name type="scientific">Candidatus Allocopromorpha excrementavium</name>
    <dbReference type="NCBI Taxonomy" id="2840741"/>
    <lineage>
        <taxon>Bacteria</taxon>
        <taxon>Bacillati</taxon>
        <taxon>Bacillota</taxon>
        <taxon>Clostridia</taxon>
        <taxon>Eubacteriales</taxon>
        <taxon>Eubacteriaceae</taxon>
        <taxon>Eubacteriaceae incertae sedis</taxon>
        <taxon>Candidatus Allocopromorpha</taxon>
    </lineage>
</organism>
<accession>A0A9D1HEE1</accession>
<feature type="domain" description="Carboxymuconolactone decarboxylase-like" evidence="1">
    <location>
        <begin position="149"/>
        <end position="229"/>
    </location>
</feature>
<dbReference type="PANTHER" id="PTHR33570:SF2">
    <property type="entry name" value="CARBOXYMUCONOLACTONE DECARBOXYLASE-LIKE DOMAIN-CONTAINING PROTEIN"/>
    <property type="match status" value="1"/>
</dbReference>
<gene>
    <name evidence="2" type="ORF">IAD12_04300</name>
</gene>
<name>A0A9D1HEE1_9FIRM</name>
<dbReference type="Proteomes" id="UP000824159">
    <property type="component" value="Unassembled WGS sequence"/>
</dbReference>
<dbReference type="Pfam" id="PF02627">
    <property type="entry name" value="CMD"/>
    <property type="match status" value="2"/>
</dbReference>
<dbReference type="InterPro" id="IPR052512">
    <property type="entry name" value="4CMD/NDH-1_regulator"/>
</dbReference>
<feature type="domain" description="Carboxymuconolactone decarboxylase-like" evidence="1">
    <location>
        <begin position="10"/>
        <end position="86"/>
    </location>
</feature>
<dbReference type="PANTHER" id="PTHR33570">
    <property type="entry name" value="4-CARBOXYMUCONOLACTONE DECARBOXYLASE FAMILY PROTEIN"/>
    <property type="match status" value="1"/>
</dbReference>
<evidence type="ECO:0000313" key="2">
    <source>
        <dbReference type="EMBL" id="HIT99457.1"/>
    </source>
</evidence>
<proteinExistence type="predicted"/>
<dbReference type="EMBL" id="DVLX01000047">
    <property type="protein sequence ID" value="HIT99457.1"/>
    <property type="molecule type" value="Genomic_DNA"/>
</dbReference>
<dbReference type="GO" id="GO:0051920">
    <property type="term" value="F:peroxiredoxin activity"/>
    <property type="evidence" value="ECO:0007669"/>
    <property type="project" value="InterPro"/>
</dbReference>
<protein>
    <submittedName>
        <fullName evidence="2">Carboxymuconolactone decarboxylase family protein</fullName>
    </submittedName>
</protein>
<dbReference type="InterPro" id="IPR029032">
    <property type="entry name" value="AhpD-like"/>
</dbReference>
<comment type="caution">
    <text evidence="2">The sequence shown here is derived from an EMBL/GenBank/DDBJ whole genome shotgun (WGS) entry which is preliminary data.</text>
</comment>
<reference evidence="2" key="2">
    <citation type="journal article" date="2021" name="PeerJ">
        <title>Extensive microbial diversity within the chicken gut microbiome revealed by metagenomics and culture.</title>
        <authorList>
            <person name="Gilroy R."/>
            <person name="Ravi A."/>
            <person name="Getino M."/>
            <person name="Pursley I."/>
            <person name="Horton D.L."/>
            <person name="Alikhan N.F."/>
            <person name="Baker D."/>
            <person name="Gharbi K."/>
            <person name="Hall N."/>
            <person name="Watson M."/>
            <person name="Adriaenssens E.M."/>
            <person name="Foster-Nyarko E."/>
            <person name="Jarju S."/>
            <person name="Secka A."/>
            <person name="Antonio M."/>
            <person name="Oren A."/>
            <person name="Chaudhuri R.R."/>
            <person name="La Ragione R."/>
            <person name="Hildebrand F."/>
            <person name="Pallen M.J."/>
        </authorList>
    </citation>
    <scope>NUCLEOTIDE SEQUENCE</scope>
    <source>
        <strain evidence="2">CHK176-22527</strain>
    </source>
</reference>
<evidence type="ECO:0000313" key="3">
    <source>
        <dbReference type="Proteomes" id="UP000824159"/>
    </source>
</evidence>
<dbReference type="SUPFAM" id="SSF69118">
    <property type="entry name" value="AhpD-like"/>
    <property type="match status" value="1"/>
</dbReference>